<evidence type="ECO:0000313" key="2">
    <source>
        <dbReference type="Proteomes" id="UP001629274"/>
    </source>
</evidence>
<dbReference type="EMBL" id="JAQQDR010000007">
    <property type="protein sequence ID" value="MFM0240433.1"/>
    <property type="molecule type" value="Genomic_DNA"/>
</dbReference>
<sequence>MKNKDASMGVIVPADSEHVAIVANEEAEIDSLNRFLRVIGGQDERAMVLSLAAFIEDTLGRLLLAYLRDCKASRDLVEGFNAPLGTLSSRMKAVYAFGLVTEEQFRDMEILRKIRNLFAHNWEGVSLERNDITSMIGQLSGYTFDGKATKSVGKDRLLTTLSSCCVELYLFQGRIQTKKHVKALDVSHRLTFVPPTELGRIRYVE</sequence>
<dbReference type="InterPro" id="IPR038026">
    <property type="entry name" value="MtlR-like_sf"/>
</dbReference>
<keyword evidence="2" id="KW-1185">Reference proteome</keyword>
<accession>A0ABW9BM58</accession>
<dbReference type="InterPro" id="IPR007761">
    <property type="entry name" value="MtlR-like"/>
</dbReference>
<dbReference type="RefSeq" id="WP_408262924.1">
    <property type="nucleotide sequence ID" value="NZ_JAQQCK010000008.1"/>
</dbReference>
<dbReference type="Proteomes" id="UP001629274">
    <property type="component" value="Unassembled WGS sequence"/>
</dbReference>
<organism evidence="1 2">
    <name type="scientific">Paraburkholderia phytofirmans</name>
    <dbReference type="NCBI Taxonomy" id="261302"/>
    <lineage>
        <taxon>Bacteria</taxon>
        <taxon>Pseudomonadati</taxon>
        <taxon>Pseudomonadota</taxon>
        <taxon>Betaproteobacteria</taxon>
        <taxon>Burkholderiales</taxon>
        <taxon>Burkholderiaceae</taxon>
        <taxon>Paraburkholderia</taxon>
    </lineage>
</organism>
<dbReference type="Gene3D" id="1.20.120.330">
    <property type="entry name" value="Nucleotidyltransferases domain 2"/>
    <property type="match status" value="1"/>
</dbReference>
<name>A0ABW9BM58_9BURK</name>
<evidence type="ECO:0000313" key="1">
    <source>
        <dbReference type="EMBL" id="MFM0240433.1"/>
    </source>
</evidence>
<dbReference type="Pfam" id="PF05068">
    <property type="entry name" value="MtlR"/>
    <property type="match status" value="1"/>
</dbReference>
<dbReference type="PANTHER" id="PTHR37941">
    <property type="entry name" value="FUMARASE E-RELATED"/>
    <property type="match status" value="1"/>
</dbReference>
<protein>
    <submittedName>
        <fullName evidence="1">MltR family transcriptional regulator</fullName>
    </submittedName>
</protein>
<dbReference type="SUPFAM" id="SSF158668">
    <property type="entry name" value="MtlR-like"/>
    <property type="match status" value="1"/>
</dbReference>
<dbReference type="PANTHER" id="PTHR37941:SF1">
    <property type="entry name" value="FUMARASE E-RELATED"/>
    <property type="match status" value="1"/>
</dbReference>
<gene>
    <name evidence="1" type="ORF">PQR03_20100</name>
</gene>
<reference evidence="1 2" key="1">
    <citation type="journal article" date="2024" name="Chem. Sci.">
        <title>Discovery of megapolipeptins by genome mining of a Burkholderiales bacteria collection.</title>
        <authorList>
            <person name="Paulo B.S."/>
            <person name="Recchia M.J.J."/>
            <person name="Lee S."/>
            <person name="Fergusson C.H."/>
            <person name="Romanowski S.B."/>
            <person name="Hernandez A."/>
            <person name="Krull N."/>
            <person name="Liu D.Y."/>
            <person name="Cavanagh H."/>
            <person name="Bos A."/>
            <person name="Gray C.A."/>
            <person name="Murphy B.T."/>
            <person name="Linington R.G."/>
            <person name="Eustaquio A.S."/>
        </authorList>
    </citation>
    <scope>NUCLEOTIDE SEQUENCE [LARGE SCALE GENOMIC DNA]</scope>
    <source>
        <strain evidence="1 2">RL17-351-BIE-A</strain>
    </source>
</reference>
<proteinExistence type="predicted"/>
<comment type="caution">
    <text evidence="1">The sequence shown here is derived from an EMBL/GenBank/DDBJ whole genome shotgun (WGS) entry which is preliminary data.</text>
</comment>